<feature type="domain" description="PD-(D/E)XK nuclease-like" evidence="2">
    <location>
        <begin position="143"/>
        <end position="409"/>
    </location>
</feature>
<proteinExistence type="predicted"/>
<dbReference type="InterPro" id="IPR046797">
    <property type="entry name" value="PDDEXK_12"/>
</dbReference>
<feature type="region of interest" description="Disordered" evidence="1">
    <location>
        <begin position="1"/>
        <end position="110"/>
    </location>
</feature>
<sequence>MSNRDNDSEASINRWLEGIPEGISRKRRRGLVSPGNNNKMSAPPDDGTPRPLKRVRSNLASDLSDRSRSLSSLRSSDKSSRRNSPQRQLQQLRLNPKGIRFQPLSSFTSKPSSLESLLDAIDDITEGKGIVPERMREQLMQEPHEDFKWARRSSHYYSADLEYSPSPDDVLEVLDAANECDSRHHAEVTWNAEVHQLVLGLAFRQGRRCKFRHLVNFTNTTVASIMPEYGIPTTSKKVDFCIYIDPENDDETWKSLEPSVVALQIALPENALNFTDFIPLDRRPIALSIETKKPSEGFEGAKVQLSVWLLAQWTFLRCLAKPPGSSGGEGEGDREEEHGAGSWTELLPAFLPGIIIQGHDWHLIITTPEGEDMIFWGKVTIGSTSSSKGIYRIIRTLQVLREWAKESYWPYFQDLITKTAERLG</sequence>
<accession>A0ABR0S5K4</accession>
<reference evidence="3 4" key="1">
    <citation type="submission" date="2024-01" db="EMBL/GenBank/DDBJ databases">
        <title>Complete genome of Cladobotryum mycophilum ATHUM6906.</title>
        <authorList>
            <person name="Christinaki A.C."/>
            <person name="Myridakis A.I."/>
            <person name="Kouvelis V.N."/>
        </authorList>
    </citation>
    <scope>NUCLEOTIDE SEQUENCE [LARGE SCALE GENOMIC DNA]</scope>
    <source>
        <strain evidence="3 4">ATHUM6906</strain>
    </source>
</reference>
<evidence type="ECO:0000313" key="4">
    <source>
        <dbReference type="Proteomes" id="UP001338125"/>
    </source>
</evidence>
<evidence type="ECO:0000256" key="1">
    <source>
        <dbReference type="SAM" id="MobiDB-lite"/>
    </source>
</evidence>
<organism evidence="3 4">
    <name type="scientific">Cladobotryum mycophilum</name>
    <dbReference type="NCBI Taxonomy" id="491253"/>
    <lineage>
        <taxon>Eukaryota</taxon>
        <taxon>Fungi</taxon>
        <taxon>Dikarya</taxon>
        <taxon>Ascomycota</taxon>
        <taxon>Pezizomycotina</taxon>
        <taxon>Sordariomycetes</taxon>
        <taxon>Hypocreomycetidae</taxon>
        <taxon>Hypocreales</taxon>
        <taxon>Hypocreaceae</taxon>
        <taxon>Cladobotryum</taxon>
    </lineage>
</organism>
<comment type="caution">
    <text evidence="3">The sequence shown here is derived from an EMBL/GenBank/DDBJ whole genome shotgun (WGS) entry which is preliminary data.</text>
</comment>
<evidence type="ECO:0000313" key="3">
    <source>
        <dbReference type="EMBL" id="KAK5987432.1"/>
    </source>
</evidence>
<gene>
    <name evidence="3" type="ORF">PT974_11559</name>
</gene>
<dbReference type="Proteomes" id="UP001338125">
    <property type="component" value="Unassembled WGS sequence"/>
</dbReference>
<keyword evidence="4" id="KW-1185">Reference proteome</keyword>
<evidence type="ECO:0000259" key="2">
    <source>
        <dbReference type="Pfam" id="PF20516"/>
    </source>
</evidence>
<feature type="compositionally biased region" description="Low complexity" evidence="1">
    <location>
        <begin position="82"/>
        <end position="96"/>
    </location>
</feature>
<dbReference type="EMBL" id="JAVFKD010000016">
    <property type="protein sequence ID" value="KAK5987432.1"/>
    <property type="molecule type" value="Genomic_DNA"/>
</dbReference>
<dbReference type="Pfam" id="PF20516">
    <property type="entry name" value="PDDEXK_12"/>
    <property type="match status" value="1"/>
</dbReference>
<protein>
    <recommendedName>
        <fullName evidence="2">PD-(D/E)XK nuclease-like domain-containing protein</fullName>
    </recommendedName>
</protein>
<name>A0ABR0S5K4_9HYPO</name>